<dbReference type="SUPFAM" id="SSF54637">
    <property type="entry name" value="Thioesterase/thiol ester dehydrase-isomerase"/>
    <property type="match status" value="1"/>
</dbReference>
<evidence type="ECO:0000313" key="3">
    <source>
        <dbReference type="Proteomes" id="UP000656813"/>
    </source>
</evidence>
<sequence length="147" mass="16650">MVKRTIGKRSERVCNVVERGAVKRFAEAIGDPHPLYIEKDYGKHSRYKKNIAPPTFPRVFDYGKIEGLDLPKAGLIHGEQQFTYTRPLMVGESLYCYCEVESYEEKQARSGILGFLTIKYIGETASGQEVFTAKSVIILSEAVRRGR</sequence>
<feature type="domain" description="FAS1-like dehydratase" evidence="1">
    <location>
        <begin position="5"/>
        <end position="132"/>
    </location>
</feature>
<dbReference type="InterPro" id="IPR016709">
    <property type="entry name" value="HadA-like"/>
</dbReference>
<reference evidence="2" key="2">
    <citation type="submission" date="2020-09" db="EMBL/GenBank/DDBJ databases">
        <authorList>
            <person name="Sun Q."/>
            <person name="Zhou Y."/>
        </authorList>
    </citation>
    <scope>NUCLEOTIDE SEQUENCE</scope>
    <source>
        <strain evidence="2">CGMCC 1.12777</strain>
    </source>
</reference>
<gene>
    <name evidence="2" type="ORF">GCM10007096_21680</name>
</gene>
<name>A0A8J2ZWI8_9BACL</name>
<proteinExistence type="predicted"/>
<dbReference type="Proteomes" id="UP000656813">
    <property type="component" value="Unassembled WGS sequence"/>
</dbReference>
<accession>A0A8J2ZWI8</accession>
<dbReference type="InterPro" id="IPR039569">
    <property type="entry name" value="FAS1-like_DH_region"/>
</dbReference>
<dbReference type="InterPro" id="IPR029069">
    <property type="entry name" value="HotDog_dom_sf"/>
</dbReference>
<dbReference type="RefSeq" id="WP_188497424.1">
    <property type="nucleotide sequence ID" value="NZ_BMFV01000015.1"/>
</dbReference>
<reference evidence="2" key="1">
    <citation type="journal article" date="2014" name="Int. J. Syst. Evol. Microbiol.">
        <title>Complete genome sequence of Corynebacterium casei LMG S-19264T (=DSM 44701T), isolated from a smear-ripened cheese.</title>
        <authorList>
            <consortium name="US DOE Joint Genome Institute (JGI-PGF)"/>
            <person name="Walter F."/>
            <person name="Albersmeier A."/>
            <person name="Kalinowski J."/>
            <person name="Ruckert C."/>
        </authorList>
    </citation>
    <scope>NUCLEOTIDE SEQUENCE</scope>
    <source>
        <strain evidence="2">CGMCC 1.12777</strain>
    </source>
</reference>
<comment type="caution">
    <text evidence="2">The sequence shown here is derived from an EMBL/GenBank/DDBJ whole genome shotgun (WGS) entry which is preliminary data.</text>
</comment>
<organism evidence="2 3">
    <name type="scientific">Pullulanibacillus pueri</name>
    <dbReference type="NCBI Taxonomy" id="1437324"/>
    <lineage>
        <taxon>Bacteria</taxon>
        <taxon>Bacillati</taxon>
        <taxon>Bacillota</taxon>
        <taxon>Bacilli</taxon>
        <taxon>Bacillales</taxon>
        <taxon>Sporolactobacillaceae</taxon>
        <taxon>Pullulanibacillus</taxon>
    </lineage>
</organism>
<protein>
    <recommendedName>
        <fullName evidence="1">FAS1-like dehydratase domain-containing protein</fullName>
    </recommendedName>
</protein>
<keyword evidence="3" id="KW-1185">Reference proteome</keyword>
<dbReference type="Gene3D" id="3.10.129.10">
    <property type="entry name" value="Hotdog Thioesterase"/>
    <property type="match status" value="1"/>
</dbReference>
<dbReference type="CDD" id="cd03441">
    <property type="entry name" value="R_hydratase_like"/>
    <property type="match status" value="1"/>
</dbReference>
<evidence type="ECO:0000313" key="2">
    <source>
        <dbReference type="EMBL" id="GGH82381.1"/>
    </source>
</evidence>
<evidence type="ECO:0000259" key="1">
    <source>
        <dbReference type="Pfam" id="PF13452"/>
    </source>
</evidence>
<dbReference type="AlphaFoldDB" id="A0A8J2ZWI8"/>
<dbReference type="Pfam" id="PF13452">
    <property type="entry name" value="FAS1_DH_region"/>
    <property type="match status" value="1"/>
</dbReference>
<dbReference type="PIRSF" id="PIRSF018072">
    <property type="entry name" value="UCP018072"/>
    <property type="match status" value="1"/>
</dbReference>
<dbReference type="EMBL" id="BMFV01000015">
    <property type="protein sequence ID" value="GGH82381.1"/>
    <property type="molecule type" value="Genomic_DNA"/>
</dbReference>